<evidence type="ECO:0000256" key="1">
    <source>
        <dbReference type="ARBA" id="ARBA00005996"/>
    </source>
</evidence>
<dbReference type="AlphaFoldDB" id="A0A2N9YI28"/>
<dbReference type="PANTHER" id="PTHR38780:SF1">
    <property type="entry name" value="PROTEIN TUSC"/>
    <property type="match status" value="1"/>
</dbReference>
<dbReference type="EMBL" id="CP018889">
    <property type="protein sequence ID" value="AUI70201.1"/>
    <property type="molecule type" value="Genomic_DNA"/>
</dbReference>
<dbReference type="Pfam" id="PF02635">
    <property type="entry name" value="DsrE"/>
    <property type="match status" value="1"/>
</dbReference>
<protein>
    <submittedName>
        <fullName evidence="2">Sulfurtransferase complex subunit TusC</fullName>
    </submittedName>
</protein>
<comment type="similarity">
    <text evidence="1">Belongs to the DsrF/TusC family.</text>
</comment>
<reference evidence="3" key="1">
    <citation type="submission" date="2016-12" db="EMBL/GenBank/DDBJ databases">
        <title>Complete Genome Sequence of Beggiatoa leptomitiformis D-401.</title>
        <authorList>
            <person name="Fomenkov A."/>
            <person name="Vincze T."/>
            <person name="Grabovich M."/>
            <person name="Anton B.P."/>
            <person name="Dubinina G."/>
            <person name="Orlova M."/>
            <person name="Belousova E."/>
            <person name="Roberts R.J."/>
        </authorList>
    </citation>
    <scope>NUCLEOTIDE SEQUENCE [LARGE SCALE GENOMIC DNA]</scope>
    <source>
        <strain evidence="3">D-401</strain>
    </source>
</reference>
<dbReference type="Gene3D" id="3.40.1260.10">
    <property type="entry name" value="DsrEFH-like"/>
    <property type="match status" value="1"/>
</dbReference>
<proteinExistence type="inferred from homology"/>
<dbReference type="SUPFAM" id="SSF75169">
    <property type="entry name" value="DsrEFH-like"/>
    <property type="match status" value="1"/>
</dbReference>
<dbReference type="NCBIfam" id="NF001238">
    <property type="entry name" value="PRK00211.1"/>
    <property type="match status" value="1"/>
</dbReference>
<dbReference type="Proteomes" id="UP000234271">
    <property type="component" value="Chromosome"/>
</dbReference>
<dbReference type="PANTHER" id="PTHR38780">
    <property type="entry name" value="PROTEIN TUSC"/>
    <property type="match status" value="1"/>
</dbReference>
<dbReference type="STRING" id="288004.AL038_07475"/>
<dbReference type="KEGG" id="blep:AL038_07475"/>
<keyword evidence="2" id="KW-0808">Transferase</keyword>
<evidence type="ECO:0000313" key="3">
    <source>
        <dbReference type="Proteomes" id="UP000234271"/>
    </source>
</evidence>
<organism evidence="2 3">
    <name type="scientific">Beggiatoa leptomitoformis</name>
    <dbReference type="NCBI Taxonomy" id="288004"/>
    <lineage>
        <taxon>Bacteria</taxon>
        <taxon>Pseudomonadati</taxon>
        <taxon>Pseudomonadota</taxon>
        <taxon>Gammaproteobacteria</taxon>
        <taxon>Thiotrichales</taxon>
        <taxon>Thiotrichaceae</taxon>
        <taxon>Beggiatoa</taxon>
    </lineage>
</organism>
<evidence type="ECO:0000313" key="2">
    <source>
        <dbReference type="EMBL" id="AUI70201.1"/>
    </source>
</evidence>
<sequence length="127" mass="14340">MSDEMDSGKVKKFLYVNRRAPYGTIYALESLEVVLIAAAFEQDVSLVFLDDGVFQLKKNQDTQGIGMKNFSPAYRALDDYDVNKLYVDKTAMTARGLSEDDLIVPVTVLETEQITALMEEHDIIFSF</sequence>
<dbReference type="InterPro" id="IPR027396">
    <property type="entry name" value="DsrEFH-like"/>
</dbReference>
<keyword evidence="3" id="KW-1185">Reference proteome</keyword>
<gene>
    <name evidence="2" type="primary">tusC</name>
    <name evidence="2" type="ORF">BLE401_16840</name>
</gene>
<dbReference type="InterPro" id="IPR017462">
    <property type="entry name" value="Sulphur_relay_TusC/DsrF"/>
</dbReference>
<accession>A0A2N9YI28</accession>
<dbReference type="GO" id="GO:0016740">
    <property type="term" value="F:transferase activity"/>
    <property type="evidence" value="ECO:0007669"/>
    <property type="project" value="UniProtKB-KW"/>
</dbReference>
<dbReference type="NCBIfam" id="TIGR03010">
    <property type="entry name" value="sulf_tusC_dsrF"/>
    <property type="match status" value="1"/>
</dbReference>
<dbReference type="RefSeq" id="WP_062151232.1">
    <property type="nucleotide sequence ID" value="NZ_CP012373.2"/>
</dbReference>
<dbReference type="OrthoDB" id="9789418at2"/>
<dbReference type="InterPro" id="IPR003787">
    <property type="entry name" value="Sulphur_relay_DsrE/F-like"/>
</dbReference>
<name>A0A2N9YI28_9GAMM</name>